<protein>
    <submittedName>
        <fullName evidence="2">Methyltransferase domain-containing protein</fullName>
    </submittedName>
</protein>
<dbReference type="GO" id="GO:0016137">
    <property type="term" value="P:glycoside metabolic process"/>
    <property type="evidence" value="ECO:0007669"/>
    <property type="project" value="UniProtKB-ARBA"/>
</dbReference>
<dbReference type="CDD" id="cd02440">
    <property type="entry name" value="AdoMet_MTases"/>
    <property type="match status" value="1"/>
</dbReference>
<evidence type="ECO:0000256" key="1">
    <source>
        <dbReference type="ARBA" id="ARBA00022833"/>
    </source>
</evidence>
<evidence type="ECO:0000313" key="3">
    <source>
        <dbReference type="Proteomes" id="UP000307380"/>
    </source>
</evidence>
<evidence type="ECO:0000313" key="2">
    <source>
        <dbReference type="EMBL" id="THG35723.1"/>
    </source>
</evidence>
<keyword evidence="1" id="KW-0862">Zinc</keyword>
<keyword evidence="3" id="KW-1185">Reference proteome</keyword>
<dbReference type="InterPro" id="IPR003737">
    <property type="entry name" value="GlcNAc_PI_deacetylase-related"/>
</dbReference>
<dbReference type="PANTHER" id="PTHR12993:SF29">
    <property type="entry name" value="BLR3841 PROTEIN"/>
    <property type="match status" value="1"/>
</dbReference>
<organism evidence="2 3">
    <name type="scientific">Orlajensenia flava</name>
    <dbReference type="NCBI Taxonomy" id="2565934"/>
    <lineage>
        <taxon>Bacteria</taxon>
        <taxon>Bacillati</taxon>
        <taxon>Actinomycetota</taxon>
        <taxon>Actinomycetes</taxon>
        <taxon>Micrococcales</taxon>
        <taxon>Microbacteriaceae</taxon>
        <taxon>Orlajensenia</taxon>
    </lineage>
</organism>
<dbReference type="SUPFAM" id="SSF102588">
    <property type="entry name" value="LmbE-like"/>
    <property type="match status" value="1"/>
</dbReference>
<keyword evidence="2" id="KW-0489">Methyltransferase</keyword>
<reference evidence="2 3" key="1">
    <citation type="submission" date="2019-04" db="EMBL/GenBank/DDBJ databases">
        <authorList>
            <person name="Jiang L."/>
        </authorList>
    </citation>
    <scope>NUCLEOTIDE SEQUENCE [LARGE SCALE GENOMIC DNA]</scope>
    <source>
        <strain evidence="2 3">YIM 131861</strain>
    </source>
</reference>
<dbReference type="AlphaFoldDB" id="A0A4S4FY11"/>
<accession>A0A4S4FY11</accession>
<dbReference type="InterPro" id="IPR029063">
    <property type="entry name" value="SAM-dependent_MTases_sf"/>
</dbReference>
<dbReference type="GO" id="GO:0009312">
    <property type="term" value="P:oligosaccharide biosynthetic process"/>
    <property type="evidence" value="ECO:0007669"/>
    <property type="project" value="InterPro"/>
</dbReference>
<dbReference type="PANTHER" id="PTHR12993">
    <property type="entry name" value="N-ACETYLGLUCOSAMINYL-PHOSPHATIDYLINOSITOL DE-N-ACETYLASE-RELATED"/>
    <property type="match status" value="1"/>
</dbReference>
<dbReference type="GO" id="GO:0008757">
    <property type="term" value="F:S-adenosylmethionine-dependent methyltransferase activity"/>
    <property type="evidence" value="ECO:0007669"/>
    <property type="project" value="InterPro"/>
</dbReference>
<dbReference type="OrthoDB" id="116799at2"/>
<dbReference type="Pfam" id="PF02585">
    <property type="entry name" value="PIG-L"/>
    <property type="match status" value="1"/>
</dbReference>
<dbReference type="EMBL" id="SSSN01000003">
    <property type="protein sequence ID" value="THG35723.1"/>
    <property type="molecule type" value="Genomic_DNA"/>
</dbReference>
<dbReference type="Gene3D" id="3.40.50.150">
    <property type="entry name" value="Vaccinia Virus protein VP39"/>
    <property type="match status" value="1"/>
</dbReference>
<keyword evidence="2" id="KW-0808">Transferase</keyword>
<dbReference type="Pfam" id="PF05401">
    <property type="entry name" value="NodS"/>
    <property type="match status" value="1"/>
</dbReference>
<dbReference type="Gene3D" id="3.40.50.10320">
    <property type="entry name" value="LmbE-like"/>
    <property type="match status" value="1"/>
</dbReference>
<comment type="caution">
    <text evidence="2">The sequence shown here is derived from an EMBL/GenBank/DDBJ whole genome shotgun (WGS) entry which is preliminary data.</text>
</comment>
<dbReference type="GO" id="GO:0032259">
    <property type="term" value="P:methylation"/>
    <property type="evidence" value="ECO:0007669"/>
    <property type="project" value="UniProtKB-KW"/>
</dbReference>
<gene>
    <name evidence="2" type="ORF">E6C70_06745</name>
</gene>
<dbReference type="InterPro" id="IPR024078">
    <property type="entry name" value="LmbE-like_dom_sf"/>
</dbReference>
<dbReference type="GO" id="GO:0016811">
    <property type="term" value="F:hydrolase activity, acting on carbon-nitrogen (but not peptide) bonds, in linear amides"/>
    <property type="evidence" value="ECO:0007669"/>
    <property type="project" value="TreeGrafter"/>
</dbReference>
<name>A0A4S4FY11_9MICO</name>
<proteinExistence type="predicted"/>
<sequence length="461" mass="49900">MVSFDHRDPGTPEKDWSATFAGHPFADFESSCRALVVVAAHPDDETLGAAGLIAQTHAAGGSVTVVVATDGEGSHPDSPTRTPRELAAARRGELVAAVDALAPGARIVFLGIPDGGLRENTEILASGLSAAVHSTGSEPVDTLVVAPWTADGHRDHRIAGEVSEAVAAEAGARYAGYPIWFWHWARPGDLPRGDVRLLSLTDDARSTKRLAMRAHASQVEPLSSNEADSAVVGPRMLEHFDREFETFVLAATGAAEGGDGDSLGSDFFTDFYADRDDPWGFETRWYEERKRAVTVASLPRPRYRSALEVGCSTGALTQLLAARAERILGVDIAEKPLVRARERLDDVPSAAFARMDVPREWPTDEFDLVVLSEVGYYWSPADLDRALAYVDESLTPDGHLLACHWRHPVAEYPSNGDEVHARIRRSPGLTRLASHVEEDFVLEVFGRSGARSVARETGLLP</sequence>
<dbReference type="InterPro" id="IPR008715">
    <property type="entry name" value="SAM-MeTfrase_NodS-like"/>
</dbReference>
<dbReference type="Proteomes" id="UP000307380">
    <property type="component" value="Unassembled WGS sequence"/>
</dbReference>
<dbReference type="SUPFAM" id="SSF53335">
    <property type="entry name" value="S-adenosyl-L-methionine-dependent methyltransferases"/>
    <property type="match status" value="1"/>
</dbReference>